<feature type="region of interest" description="Disordered" evidence="1">
    <location>
        <begin position="107"/>
        <end position="148"/>
    </location>
</feature>
<protein>
    <submittedName>
        <fullName evidence="2">Collagen triple helix repeat protein</fullName>
    </submittedName>
</protein>
<dbReference type="InterPro" id="IPR011050">
    <property type="entry name" value="Pectin_lyase_fold/virulence"/>
</dbReference>
<feature type="region of interest" description="Disordered" evidence="1">
    <location>
        <begin position="1"/>
        <end position="68"/>
    </location>
</feature>
<name>A0A481Z8I6_9VIRU</name>
<dbReference type="EMBL" id="MK500505">
    <property type="protein sequence ID" value="QBK90981.1"/>
    <property type="molecule type" value="Genomic_DNA"/>
</dbReference>
<sequence length="584" mass="63081">MSHRDNKDDVQRYYGQPPSHNHHPSQRSNYDSHHGKSHNCSPPKYKKSHCRKPERGPKGPPGCDGKDGRIGCDGRDGCDGEDGEDGCDGKVGRDGCDGKDGRHGCDGKDGKDGCDGDDGGQGMDGIDGDLGDIGPPGPEGPRGPPGKAGCKHTSTFVLTVSAEGGCDFTKLCDALEAAAVVSGTTAVTIFVLPGKYELCDMKNDREINVVAKGTSLNGVKVSGNGISGGNKTWLGITFAGDESSYTLESSSGHKLKSDTFCKCIFTENFRLVVKNHRMLFRNCFFNYDQLTREKVIIVSGGTGLISVCDSKFFICRLGGLTDVNTFLCFNADTTIEASEILNCHFRIIIDGSDDFYVFNIKNTQLIVFCFVSFHWIKACPEHCVLFGTDTIEDISVKGVRLIVKGCKSIYIRVSGDNGPIIVANLWTNTKEECLTFVGCFFQAAKLVDNFLTASNGLKGCWWMERVTFQATHRKFITWATDVEENNSLKFIIRFCSFTVMPTDPANTPIIDISQTGGAATNSVLIEITHATFRNLAGLVANPAWLRTAVNPTDITYASLERIQVDANMTVGAGVVNATAAGSGP</sequence>
<reference evidence="2" key="1">
    <citation type="journal article" date="2019" name="MBio">
        <title>Virus Genomes from Deep Sea Sediments Expand the Ocean Megavirome and Support Independent Origins of Viral Gigantism.</title>
        <authorList>
            <person name="Backstrom D."/>
            <person name="Yutin N."/>
            <person name="Jorgensen S.L."/>
            <person name="Dharamshi J."/>
            <person name="Homa F."/>
            <person name="Zaremba-Niedwiedzka K."/>
            <person name="Spang A."/>
            <person name="Wolf Y.I."/>
            <person name="Koonin E.V."/>
            <person name="Ettema T.J."/>
        </authorList>
    </citation>
    <scope>NUCLEOTIDE SEQUENCE</scope>
</reference>
<evidence type="ECO:0000256" key="1">
    <source>
        <dbReference type="SAM" id="MobiDB-lite"/>
    </source>
</evidence>
<evidence type="ECO:0000313" key="2">
    <source>
        <dbReference type="EMBL" id="QBK90981.1"/>
    </source>
</evidence>
<dbReference type="Gene3D" id="2.160.20.10">
    <property type="entry name" value="Single-stranded right-handed beta-helix, Pectin lyase-like"/>
    <property type="match status" value="1"/>
</dbReference>
<feature type="compositionally biased region" description="Pro residues" evidence="1">
    <location>
        <begin position="135"/>
        <end position="144"/>
    </location>
</feature>
<gene>
    <name evidence="2" type="ORF">LCPAC201_02820</name>
</gene>
<dbReference type="InterPro" id="IPR012334">
    <property type="entry name" value="Pectin_lyas_fold"/>
</dbReference>
<dbReference type="PANTHER" id="PTHR24637">
    <property type="entry name" value="COLLAGEN"/>
    <property type="match status" value="1"/>
</dbReference>
<keyword evidence="2" id="KW-0176">Collagen</keyword>
<accession>A0A481Z8I6</accession>
<proteinExistence type="predicted"/>
<feature type="compositionally biased region" description="Basic and acidic residues" evidence="1">
    <location>
        <begin position="1"/>
        <end position="11"/>
    </location>
</feature>
<dbReference type="Pfam" id="PF01391">
    <property type="entry name" value="Collagen"/>
    <property type="match status" value="1"/>
</dbReference>
<dbReference type="SUPFAM" id="SSF51126">
    <property type="entry name" value="Pectin lyase-like"/>
    <property type="match status" value="1"/>
</dbReference>
<organism evidence="2">
    <name type="scientific">Pithovirus LCPAC201</name>
    <dbReference type="NCBI Taxonomy" id="2506591"/>
    <lineage>
        <taxon>Viruses</taxon>
        <taxon>Pithoviruses</taxon>
    </lineage>
</organism>
<dbReference type="InterPro" id="IPR008160">
    <property type="entry name" value="Collagen"/>
</dbReference>